<organism evidence="2 3">
    <name type="scientific">Setaria digitata</name>
    <dbReference type="NCBI Taxonomy" id="48799"/>
    <lineage>
        <taxon>Eukaryota</taxon>
        <taxon>Metazoa</taxon>
        <taxon>Ecdysozoa</taxon>
        <taxon>Nematoda</taxon>
        <taxon>Chromadorea</taxon>
        <taxon>Rhabditida</taxon>
        <taxon>Spirurina</taxon>
        <taxon>Spiruromorpha</taxon>
        <taxon>Filarioidea</taxon>
        <taxon>Setariidae</taxon>
        <taxon>Setaria</taxon>
    </lineage>
</organism>
<keyword evidence="2" id="KW-1185">Reference proteome</keyword>
<name>A0A915PNJ8_9BILA</name>
<feature type="signal peptide" evidence="1">
    <location>
        <begin position="1"/>
        <end position="19"/>
    </location>
</feature>
<evidence type="ECO:0000313" key="2">
    <source>
        <dbReference type="Proteomes" id="UP000887581"/>
    </source>
</evidence>
<dbReference type="WBParaSite" id="sdigi.contig2.g344.t1">
    <property type="protein sequence ID" value="sdigi.contig2.g344.t1"/>
    <property type="gene ID" value="sdigi.contig2.g344"/>
</dbReference>
<feature type="chain" id="PRO_5036926418" evidence="1">
    <location>
        <begin position="20"/>
        <end position="246"/>
    </location>
</feature>
<dbReference type="AlphaFoldDB" id="A0A915PNJ8"/>
<reference evidence="3" key="1">
    <citation type="submission" date="2022-11" db="UniProtKB">
        <authorList>
            <consortium name="WormBaseParasite"/>
        </authorList>
    </citation>
    <scope>IDENTIFICATION</scope>
</reference>
<accession>A0A915PNJ8</accession>
<evidence type="ECO:0000256" key="1">
    <source>
        <dbReference type="SAM" id="SignalP"/>
    </source>
</evidence>
<proteinExistence type="predicted"/>
<keyword evidence="1" id="KW-0732">Signal</keyword>
<evidence type="ECO:0000313" key="3">
    <source>
        <dbReference type="WBParaSite" id="sdigi.contig2.g344.t1"/>
    </source>
</evidence>
<protein>
    <submittedName>
        <fullName evidence="3">Uncharacterized protein</fullName>
    </submittedName>
</protein>
<dbReference type="Proteomes" id="UP000887581">
    <property type="component" value="Unplaced"/>
</dbReference>
<sequence>MWLSSSSSILAILIPVVDMFSRSTGFALLGGSGDLFGCCRTPCAPKAPHCDCPCGFSTKPQFPSMLPPSLLPQFPAFPSGGYATPDSSGSRQQLVENSYLQQPSSYQLPAGSSNQRRPPVGIFHCLGAYHTAGAYGYSLMQTNFEQSAPASYPTGPYVNFGDYSTYSLPQTVQKENHFGGLPQQLPVSASDMGQYASGQSNVPQIDQPYAPDATFTTGTNYNSIPATGEYEKNTKAFLKMRKSQLL</sequence>